<keyword evidence="1" id="KW-0812">Transmembrane</keyword>
<name>A0ABT8R1S9_9BACT</name>
<feature type="transmembrane region" description="Helical" evidence="1">
    <location>
        <begin position="286"/>
        <end position="307"/>
    </location>
</feature>
<feature type="transmembrane region" description="Helical" evidence="1">
    <location>
        <begin position="245"/>
        <end position="266"/>
    </location>
</feature>
<dbReference type="Pfam" id="PF05090">
    <property type="entry name" value="HTTM"/>
    <property type="match status" value="1"/>
</dbReference>
<dbReference type="InterPro" id="IPR053934">
    <property type="entry name" value="HTTM_dom"/>
</dbReference>
<feature type="domain" description="HTTM" evidence="2">
    <location>
        <begin position="235"/>
        <end position="360"/>
    </location>
</feature>
<feature type="transmembrane region" description="Helical" evidence="1">
    <location>
        <begin position="208"/>
        <end position="225"/>
    </location>
</feature>
<keyword evidence="4" id="KW-1185">Reference proteome</keyword>
<evidence type="ECO:0000259" key="2">
    <source>
        <dbReference type="Pfam" id="PF05090"/>
    </source>
</evidence>
<evidence type="ECO:0000313" key="4">
    <source>
        <dbReference type="Proteomes" id="UP001168528"/>
    </source>
</evidence>
<dbReference type="Proteomes" id="UP001168528">
    <property type="component" value="Unassembled WGS sequence"/>
</dbReference>
<evidence type="ECO:0000256" key="1">
    <source>
        <dbReference type="SAM" id="Phobius"/>
    </source>
</evidence>
<organism evidence="3 4">
    <name type="scientific">Rhodocytophaga aerolata</name>
    <dbReference type="NCBI Taxonomy" id="455078"/>
    <lineage>
        <taxon>Bacteria</taxon>
        <taxon>Pseudomonadati</taxon>
        <taxon>Bacteroidota</taxon>
        <taxon>Cytophagia</taxon>
        <taxon>Cytophagales</taxon>
        <taxon>Rhodocytophagaceae</taxon>
        <taxon>Rhodocytophaga</taxon>
    </lineage>
</organism>
<comment type="caution">
    <text evidence="3">The sequence shown here is derived from an EMBL/GenBank/DDBJ whole genome shotgun (WGS) entry which is preliminary data.</text>
</comment>
<keyword evidence="1" id="KW-0472">Membrane</keyword>
<feature type="transmembrane region" description="Helical" evidence="1">
    <location>
        <begin position="111"/>
        <end position="131"/>
    </location>
</feature>
<dbReference type="EMBL" id="JAUKPO010000003">
    <property type="protein sequence ID" value="MDO1446042.1"/>
    <property type="molecule type" value="Genomic_DNA"/>
</dbReference>
<feature type="transmembrane region" description="Helical" evidence="1">
    <location>
        <begin position="183"/>
        <end position="202"/>
    </location>
</feature>
<gene>
    <name evidence="3" type="ORF">Q0590_07255</name>
</gene>
<proteinExistence type="predicted"/>
<dbReference type="RefSeq" id="WP_302036845.1">
    <property type="nucleotide sequence ID" value="NZ_JAUKPO010000003.1"/>
</dbReference>
<accession>A0ABT8R1S9</accession>
<evidence type="ECO:0000313" key="3">
    <source>
        <dbReference type="EMBL" id="MDO1446042.1"/>
    </source>
</evidence>
<sequence length="379" mass="44242">MMKKVLLGWLLCIVGVPMLYLFAGRELMLEAIEGKAPAWFNQILETFYPRFAIEKHRFDTHFFLSKADQVVIRFSLVQMFLLVFTSAYIFKLPFRNQVNAFWDTPVSVRQVHWLRVLFYLGMLFFTYDWFYYLDLVRPAEIFYKPLLLLRILNIDFPSVPVSGIVFGLLMLSYAGVIFWVKPVSCSIISTLLFVLMQGWLYSFEKIDHTFSTLTYAALIMPFLVYEQQKAFRAASPQQAAWPLQLIRVCIAMVYVMAGLEKLLIAGTEWFNPESFRSYLFLHQAPAGLWVAQSDVLCTILPFGAMLFQLGFCSILFFRRLTPFVLLAGIGFHAGTYILLEVGWYFNAWIFVYIFFIDWTWLDPYLPNRQTRATLTDGFQ</sequence>
<feature type="transmembrane region" description="Helical" evidence="1">
    <location>
        <begin position="319"/>
        <end position="337"/>
    </location>
</feature>
<feature type="transmembrane region" description="Helical" evidence="1">
    <location>
        <begin position="70"/>
        <end position="90"/>
    </location>
</feature>
<reference evidence="3" key="1">
    <citation type="submission" date="2023-07" db="EMBL/GenBank/DDBJ databases">
        <title>The genome sequence of Rhodocytophaga aerolata KACC 12507.</title>
        <authorList>
            <person name="Zhang X."/>
        </authorList>
    </citation>
    <scope>NUCLEOTIDE SEQUENCE</scope>
    <source>
        <strain evidence="3">KACC 12507</strain>
    </source>
</reference>
<keyword evidence="1" id="KW-1133">Transmembrane helix</keyword>
<protein>
    <submittedName>
        <fullName evidence="3">HTTM domain-containing protein</fullName>
    </submittedName>
</protein>
<feature type="transmembrane region" description="Helical" evidence="1">
    <location>
        <begin position="151"/>
        <end position="171"/>
    </location>
</feature>